<gene>
    <name evidence="2" type="ORF">CDAR_293411</name>
</gene>
<accession>A0AAV4QA78</accession>
<sequence length="112" mass="12434">MIHQYVPNPERFQILFYSMSSGQTVQTDVQETQSSEEADMGGEFGPPTRGGRIRERVEIKSCVHSVSRSTCGAKGSRFSLLGKESVNQGRFEHGSIIPNGTCPEFRIRGLKI</sequence>
<organism evidence="2 3">
    <name type="scientific">Caerostris darwini</name>
    <dbReference type="NCBI Taxonomy" id="1538125"/>
    <lineage>
        <taxon>Eukaryota</taxon>
        <taxon>Metazoa</taxon>
        <taxon>Ecdysozoa</taxon>
        <taxon>Arthropoda</taxon>
        <taxon>Chelicerata</taxon>
        <taxon>Arachnida</taxon>
        <taxon>Araneae</taxon>
        <taxon>Araneomorphae</taxon>
        <taxon>Entelegynae</taxon>
        <taxon>Araneoidea</taxon>
        <taxon>Araneidae</taxon>
        <taxon>Caerostris</taxon>
    </lineage>
</organism>
<evidence type="ECO:0000256" key="1">
    <source>
        <dbReference type="SAM" id="MobiDB-lite"/>
    </source>
</evidence>
<keyword evidence="3" id="KW-1185">Reference proteome</keyword>
<name>A0AAV4QA78_9ARAC</name>
<evidence type="ECO:0000313" key="3">
    <source>
        <dbReference type="Proteomes" id="UP001054837"/>
    </source>
</evidence>
<dbReference type="AlphaFoldDB" id="A0AAV4QA78"/>
<dbReference type="EMBL" id="BPLQ01004101">
    <property type="protein sequence ID" value="GIY05564.1"/>
    <property type="molecule type" value="Genomic_DNA"/>
</dbReference>
<protein>
    <submittedName>
        <fullName evidence="2">Uncharacterized protein</fullName>
    </submittedName>
</protein>
<dbReference type="Proteomes" id="UP001054837">
    <property type="component" value="Unassembled WGS sequence"/>
</dbReference>
<evidence type="ECO:0000313" key="2">
    <source>
        <dbReference type="EMBL" id="GIY05564.1"/>
    </source>
</evidence>
<reference evidence="2 3" key="1">
    <citation type="submission" date="2021-06" db="EMBL/GenBank/DDBJ databases">
        <title>Caerostris darwini draft genome.</title>
        <authorList>
            <person name="Kono N."/>
            <person name="Arakawa K."/>
        </authorList>
    </citation>
    <scope>NUCLEOTIDE SEQUENCE [LARGE SCALE GENOMIC DNA]</scope>
</reference>
<feature type="region of interest" description="Disordered" evidence="1">
    <location>
        <begin position="25"/>
        <end position="51"/>
    </location>
</feature>
<proteinExistence type="predicted"/>
<comment type="caution">
    <text evidence="2">The sequence shown here is derived from an EMBL/GenBank/DDBJ whole genome shotgun (WGS) entry which is preliminary data.</text>
</comment>